<feature type="transmembrane region" description="Helical" evidence="1">
    <location>
        <begin position="7"/>
        <end position="27"/>
    </location>
</feature>
<feature type="transmembrane region" description="Helical" evidence="1">
    <location>
        <begin position="47"/>
        <end position="71"/>
    </location>
</feature>
<keyword evidence="1" id="KW-1133">Transmembrane helix</keyword>
<organism evidence="2 3">
    <name type="scientific">Clonorchis sinensis</name>
    <name type="common">Chinese liver fluke</name>
    <dbReference type="NCBI Taxonomy" id="79923"/>
    <lineage>
        <taxon>Eukaryota</taxon>
        <taxon>Metazoa</taxon>
        <taxon>Spiralia</taxon>
        <taxon>Lophotrochozoa</taxon>
        <taxon>Platyhelminthes</taxon>
        <taxon>Trematoda</taxon>
        <taxon>Digenea</taxon>
        <taxon>Opisthorchiida</taxon>
        <taxon>Opisthorchiata</taxon>
        <taxon>Opisthorchiidae</taxon>
        <taxon>Clonorchis</taxon>
    </lineage>
</organism>
<sequence>MCLHFKVYFFIISQWTVVVSKLTFYFVDQVQRLHLLVFLSHRNHQYCSLLLLADTFVCVSVPIRNVFSFVINRTVLKWTDRRFKCMLYLILTFAFSSIRMQPETRMLHSITREQCVL</sequence>
<evidence type="ECO:0000313" key="3">
    <source>
        <dbReference type="Proteomes" id="UP000286415"/>
    </source>
</evidence>
<evidence type="ECO:0000313" key="2">
    <source>
        <dbReference type="EMBL" id="KAG5449096.1"/>
    </source>
</evidence>
<keyword evidence="3" id="KW-1185">Reference proteome</keyword>
<reference evidence="2 3" key="2">
    <citation type="journal article" date="2021" name="Genomics">
        <title>High-quality reference genome for Clonorchis sinensis.</title>
        <authorList>
            <person name="Young N.D."/>
            <person name="Stroehlein A.J."/>
            <person name="Kinkar L."/>
            <person name="Wang T."/>
            <person name="Sohn W.M."/>
            <person name="Chang B.C.H."/>
            <person name="Kaur P."/>
            <person name="Weisz D."/>
            <person name="Dudchenko O."/>
            <person name="Aiden E.L."/>
            <person name="Korhonen P.K."/>
            <person name="Gasser R.B."/>
        </authorList>
    </citation>
    <scope>NUCLEOTIDE SEQUENCE [LARGE SCALE GENOMIC DNA]</scope>
    <source>
        <strain evidence="2">Cs-k2</strain>
    </source>
</reference>
<name>A0A8T1MJS7_CLOSI</name>
<evidence type="ECO:0000256" key="1">
    <source>
        <dbReference type="SAM" id="Phobius"/>
    </source>
</evidence>
<accession>A0A8T1MJS7</accession>
<proteinExistence type="predicted"/>
<keyword evidence="1" id="KW-0472">Membrane</keyword>
<gene>
    <name evidence="2" type="ORF">CSKR_200893</name>
</gene>
<comment type="caution">
    <text evidence="2">The sequence shown here is derived from an EMBL/GenBank/DDBJ whole genome shotgun (WGS) entry which is preliminary data.</text>
</comment>
<dbReference type="AlphaFoldDB" id="A0A8T1MJS7"/>
<dbReference type="EMBL" id="NIRI02000042">
    <property type="protein sequence ID" value="KAG5449096.1"/>
    <property type="molecule type" value="Genomic_DNA"/>
</dbReference>
<dbReference type="Proteomes" id="UP000286415">
    <property type="component" value="Unassembled WGS sequence"/>
</dbReference>
<reference evidence="2 3" key="1">
    <citation type="journal article" date="2018" name="Biotechnol. Adv.">
        <title>Improved genomic resources and new bioinformatic workflow for the carcinogenic parasite Clonorchis sinensis: Biotechnological implications.</title>
        <authorList>
            <person name="Wang D."/>
            <person name="Korhonen P.K."/>
            <person name="Gasser R.B."/>
            <person name="Young N.D."/>
        </authorList>
    </citation>
    <scope>NUCLEOTIDE SEQUENCE [LARGE SCALE GENOMIC DNA]</scope>
    <source>
        <strain evidence="2">Cs-k2</strain>
    </source>
</reference>
<protein>
    <submittedName>
        <fullName evidence="2">Uncharacterized protein</fullName>
    </submittedName>
</protein>
<keyword evidence="1" id="KW-0812">Transmembrane</keyword>